<accession>A0A1I2M884</accession>
<reference evidence="5 6" key="1">
    <citation type="submission" date="2016-10" db="EMBL/GenBank/DDBJ databases">
        <authorList>
            <person name="de Groot N.N."/>
        </authorList>
    </citation>
    <scope>NUCLEOTIDE SEQUENCE [LARGE SCALE GENOMIC DNA]</scope>
    <source>
        <strain evidence="5 6">NLAE-zl-G419</strain>
    </source>
</reference>
<keyword evidence="6" id="KW-1185">Reference proteome</keyword>
<feature type="domain" description="DnaB/C C-terminal" evidence="3">
    <location>
        <begin position="125"/>
        <end position="197"/>
    </location>
</feature>
<evidence type="ECO:0000313" key="6">
    <source>
        <dbReference type="Proteomes" id="UP000182135"/>
    </source>
</evidence>
<evidence type="ECO:0000313" key="7">
    <source>
        <dbReference type="Proteomes" id="UP000246114"/>
    </source>
</evidence>
<reference evidence="4 7" key="2">
    <citation type="submission" date="2018-03" db="EMBL/GenBank/DDBJ databases">
        <title>The uncultured portion of the human microbiome is neutrally assembled.</title>
        <authorList>
            <person name="Jeraldo P."/>
            <person name="Boardman L."/>
            <person name="White B.A."/>
            <person name="Nelson H."/>
            <person name="Goldenfeld N."/>
            <person name="Chia N."/>
        </authorList>
    </citation>
    <scope>NUCLEOTIDE SEQUENCE [LARGE SCALE GENOMIC DNA]</scope>
    <source>
        <strain evidence="4">CIM:MAG 903</strain>
    </source>
</reference>
<dbReference type="GeneID" id="90546459"/>
<dbReference type="EMBL" id="QAMZ01000051">
    <property type="protein sequence ID" value="PWL52172.1"/>
    <property type="molecule type" value="Genomic_DNA"/>
</dbReference>
<dbReference type="RefSeq" id="WP_027639305.1">
    <property type="nucleotide sequence ID" value="NZ_BAAACD010000016.1"/>
</dbReference>
<evidence type="ECO:0000256" key="2">
    <source>
        <dbReference type="SAM" id="MobiDB-lite"/>
    </source>
</evidence>
<dbReference type="Proteomes" id="UP000182135">
    <property type="component" value="Unassembled WGS sequence"/>
</dbReference>
<dbReference type="NCBIfam" id="TIGR01446">
    <property type="entry name" value="DnaD_dom"/>
    <property type="match status" value="2"/>
</dbReference>
<dbReference type="InterPro" id="IPR006343">
    <property type="entry name" value="DnaB/C_C"/>
</dbReference>
<dbReference type="Gene3D" id="1.10.10.630">
    <property type="entry name" value="DnaD domain-like"/>
    <property type="match status" value="2"/>
</dbReference>
<gene>
    <name evidence="4" type="ORF">DBY38_11390</name>
    <name evidence="5" type="ORF">SAMN04487885_11353</name>
</gene>
<feature type="region of interest" description="Disordered" evidence="2">
    <location>
        <begin position="290"/>
        <end position="309"/>
    </location>
</feature>
<dbReference type="InterPro" id="IPR017019">
    <property type="entry name" value="DNA_replication_prd_bac"/>
</dbReference>
<dbReference type="OrthoDB" id="1652900at2"/>
<dbReference type="InterPro" id="IPR053162">
    <property type="entry name" value="DnaD"/>
</dbReference>
<dbReference type="PIRSF" id="PIRSF033722">
    <property type="entry name" value="DnaD_CA_C3587_prd"/>
    <property type="match status" value="1"/>
</dbReference>
<dbReference type="InterPro" id="IPR034829">
    <property type="entry name" value="DnaD-like_sf"/>
</dbReference>
<feature type="domain" description="DnaB/C C-terminal" evidence="3">
    <location>
        <begin position="227"/>
        <end position="280"/>
    </location>
</feature>
<dbReference type="STRING" id="1529.SAMN04487885_11353"/>
<proteinExistence type="inferred from homology"/>
<evidence type="ECO:0000313" key="4">
    <source>
        <dbReference type="EMBL" id="PWL52172.1"/>
    </source>
</evidence>
<dbReference type="PANTHER" id="PTHR37293">
    <property type="entry name" value="PHAGE REPLICATION PROTEIN-RELATED"/>
    <property type="match status" value="1"/>
</dbReference>
<feature type="compositionally biased region" description="Polar residues" evidence="2">
    <location>
        <begin position="295"/>
        <end position="309"/>
    </location>
</feature>
<sequence>MSTLMFKSSSLNYTPVSNVFIEKYMIKARGEFVKVYLLLLKYSLNGEPGVSSSILASALNLLESDIMNALNYWSDEGVIKLISVDKYGNYSIEFMNLSNDENSSSNKDINLLEELNKNSLKDTLEEIESLLGRPLSPTEMSTYISWQNNLGFSLELILLLIQYCVSKGKYDSRYFEKVALAWHDGGIKNIDEAQNYIKKHEDKWSNYRKILSFLGIKDAEIMKPQEELLDKWVNTWDFSVEVIQQACKICFDRLGRADFKYIDGILNSWKKDNIKTLQDIANKDTKKSVTKKQKFNASPISKGNFNNFDQRSYDFESLERKLLGWDKDDD</sequence>
<evidence type="ECO:0000313" key="5">
    <source>
        <dbReference type="EMBL" id="SFF87090.1"/>
    </source>
</evidence>
<evidence type="ECO:0000259" key="3">
    <source>
        <dbReference type="Pfam" id="PF07261"/>
    </source>
</evidence>
<dbReference type="Pfam" id="PF07261">
    <property type="entry name" value="DnaB_2"/>
    <property type="match status" value="2"/>
</dbReference>
<dbReference type="AlphaFoldDB" id="A0A1I2M884"/>
<dbReference type="PANTHER" id="PTHR37293:SF5">
    <property type="entry name" value="DNA REPLICATION PROTEIN"/>
    <property type="match status" value="1"/>
</dbReference>
<comment type="similarity">
    <text evidence="1">Belongs to the DnaB/DnaD family.</text>
</comment>
<dbReference type="SUPFAM" id="SSF158499">
    <property type="entry name" value="DnaD domain-like"/>
    <property type="match status" value="2"/>
</dbReference>
<organism evidence="5 6">
    <name type="scientific">Clostridium cadaveris</name>
    <dbReference type="NCBI Taxonomy" id="1529"/>
    <lineage>
        <taxon>Bacteria</taxon>
        <taxon>Bacillati</taxon>
        <taxon>Bacillota</taxon>
        <taxon>Clostridia</taxon>
        <taxon>Eubacteriales</taxon>
        <taxon>Clostridiaceae</taxon>
        <taxon>Clostridium</taxon>
    </lineage>
</organism>
<evidence type="ECO:0000256" key="1">
    <source>
        <dbReference type="ARBA" id="ARBA00093462"/>
    </source>
</evidence>
<dbReference type="EMBL" id="FOOE01000013">
    <property type="protein sequence ID" value="SFF87090.1"/>
    <property type="molecule type" value="Genomic_DNA"/>
</dbReference>
<protein>
    <submittedName>
        <fullName evidence="5">DnaD and phage-associated domain-containing protein</fullName>
    </submittedName>
    <submittedName>
        <fullName evidence="4">DnaD domain protein</fullName>
    </submittedName>
</protein>
<dbReference type="Proteomes" id="UP000246114">
    <property type="component" value="Unassembled WGS sequence"/>
</dbReference>
<name>A0A1I2M884_9CLOT</name>
<dbReference type="eggNOG" id="COG3935">
    <property type="taxonomic scope" value="Bacteria"/>
</dbReference>